<evidence type="ECO:0000256" key="14">
    <source>
        <dbReference type="ARBA" id="ARBA00023201"/>
    </source>
</evidence>
<evidence type="ECO:0000256" key="21">
    <source>
        <dbReference type="SAM" id="Phobius"/>
    </source>
</evidence>
<keyword evidence="10" id="KW-0406">Ion transport</keyword>
<feature type="compositionally biased region" description="Low complexity" evidence="20">
    <location>
        <begin position="129"/>
        <end position="138"/>
    </location>
</feature>
<evidence type="ECO:0000256" key="7">
    <source>
        <dbReference type="ARBA" id="ARBA00022847"/>
    </source>
</evidence>
<comment type="caution">
    <text evidence="22">The sequence shown here is derived from an EMBL/GenBank/DDBJ whole genome shotgun (WGS) entry which is preliminary data.</text>
</comment>
<organism evidence="22 23">
    <name type="scientific">Galemys pyrenaicus</name>
    <name type="common">Iberian desman</name>
    <name type="synonym">Pyrenean desman</name>
    <dbReference type="NCBI Taxonomy" id="202257"/>
    <lineage>
        <taxon>Eukaryota</taxon>
        <taxon>Metazoa</taxon>
        <taxon>Chordata</taxon>
        <taxon>Craniata</taxon>
        <taxon>Vertebrata</taxon>
        <taxon>Euteleostomi</taxon>
        <taxon>Mammalia</taxon>
        <taxon>Eutheria</taxon>
        <taxon>Laurasiatheria</taxon>
        <taxon>Eulipotyphla</taxon>
        <taxon>Talpidae</taxon>
        <taxon>Galemys</taxon>
    </lineage>
</organism>
<evidence type="ECO:0000256" key="5">
    <source>
        <dbReference type="ARBA" id="ARBA00022475"/>
    </source>
</evidence>
<feature type="region of interest" description="Disordered" evidence="20">
    <location>
        <begin position="116"/>
        <end position="138"/>
    </location>
</feature>
<dbReference type="PANTHER" id="PTHR10010:SF23">
    <property type="entry name" value="SODIUM-DEPENDENT PHOSPHATE TRANSPORT PROTEIN 2B"/>
    <property type="match status" value="1"/>
</dbReference>
<dbReference type="PANTHER" id="PTHR10010">
    <property type="entry name" value="SOLUTE CARRIER FAMILY 34 SODIUM PHOSPHATE , MEMBER 2-RELATED"/>
    <property type="match status" value="1"/>
</dbReference>
<dbReference type="GO" id="GO:0005436">
    <property type="term" value="F:sodium:phosphate symporter activity"/>
    <property type="evidence" value="ECO:0007669"/>
    <property type="project" value="InterPro"/>
</dbReference>
<protein>
    <recommendedName>
        <fullName evidence="3">Sodium-dependent phosphate transport protein 2B</fullName>
    </recommendedName>
    <alternativeName>
        <fullName evidence="17">Na(+)-dependent phosphate cotransporter 2B</fullName>
    </alternativeName>
    <alternativeName>
        <fullName evidence="15">Sodium/phosphate cotransporter 2B</fullName>
    </alternativeName>
    <alternativeName>
        <fullName evidence="16">Solute carrier family 34 member 2</fullName>
    </alternativeName>
</protein>
<reference evidence="22" key="1">
    <citation type="journal article" date="2021" name="Evol. Appl.">
        <title>The genome of the Pyrenean desman and the effects of bottlenecks and inbreeding on the genomic landscape of an endangered species.</title>
        <authorList>
            <person name="Escoda L."/>
            <person name="Castresana J."/>
        </authorList>
    </citation>
    <scope>NUCLEOTIDE SEQUENCE</scope>
    <source>
        <strain evidence="22">IBE-C5619</strain>
    </source>
</reference>
<evidence type="ECO:0000256" key="1">
    <source>
        <dbReference type="ARBA" id="ARBA00004424"/>
    </source>
</evidence>
<comment type="similarity">
    <text evidence="2">Belongs to the SLC34A transporter family.</text>
</comment>
<proteinExistence type="inferred from homology"/>
<keyword evidence="14" id="KW-0739">Sodium transport</keyword>
<keyword evidence="4" id="KW-0813">Transport</keyword>
<gene>
    <name evidence="22" type="ORF">J0S82_010735</name>
</gene>
<keyword evidence="11 21" id="KW-0472">Membrane</keyword>
<keyword evidence="13" id="KW-0325">Glycoprotein</keyword>
<keyword evidence="6 21" id="KW-0812">Transmembrane</keyword>
<keyword evidence="23" id="KW-1185">Reference proteome</keyword>
<dbReference type="InterPro" id="IPR003841">
    <property type="entry name" value="Na/Pi_transpt"/>
</dbReference>
<dbReference type="Pfam" id="PF02690">
    <property type="entry name" value="Na_Pi_cotrans"/>
    <property type="match status" value="1"/>
</dbReference>
<evidence type="ECO:0000256" key="3">
    <source>
        <dbReference type="ARBA" id="ARBA00020024"/>
    </source>
</evidence>
<sequence length="473" mass="50072">MQQPEDPCRAHRLLAASALGSWQMERRSQGLKLGAHSCSPPADVSTPVARTRSDVYSPCPAVATGALLWRLPQLSPVPRPWLLAPSWSSPSTSAPKGLGVRSARGLRGTRTPMEVSLGLQTGRPGGAGLPARASSSRLMRVCTGDPSAPVTKTELPPSCSTVALMEEPAEEEDPWDLPALQDKGTKWSGRHGGRARHWVGTTGRSLDPCAAPVLALSGLWRELVLGMCPRLKVAPGSPQEPENVPGWAGVPDWQLQVQVGLCVMAHRDMGQLSTGPLDCPRRGPNAAPGETLTGPAPGLAVLAGLEGPRRWAIDTKGKILCVLQGVGKFILLLGFLYLFVCSLDVLGSAFKLVGGTEGRTRALGSVILTNLRSDHLIWSNFPYLQLPAKLASHFFSNNSIVSTPLGGLMIGMLVTVLVQSSNTASSVIVSMVASSLLTVRTAVPIVMGANIGTSITNTLVALMQAGDRREFRR</sequence>
<evidence type="ECO:0000256" key="8">
    <source>
        <dbReference type="ARBA" id="ARBA00022989"/>
    </source>
</evidence>
<evidence type="ECO:0000256" key="2">
    <source>
        <dbReference type="ARBA" id="ARBA00005808"/>
    </source>
</evidence>
<keyword evidence="8 21" id="KW-1133">Transmembrane helix</keyword>
<accession>A0A8J6DYF0</accession>
<evidence type="ECO:0000313" key="23">
    <source>
        <dbReference type="Proteomes" id="UP000700334"/>
    </source>
</evidence>
<dbReference type="GO" id="GO:0031982">
    <property type="term" value="C:vesicle"/>
    <property type="evidence" value="ECO:0007669"/>
    <property type="project" value="TreeGrafter"/>
</dbReference>
<evidence type="ECO:0000256" key="10">
    <source>
        <dbReference type="ARBA" id="ARBA00023065"/>
    </source>
</evidence>
<dbReference type="OrthoDB" id="76259at2759"/>
<dbReference type="GO" id="GO:0005903">
    <property type="term" value="C:brush border"/>
    <property type="evidence" value="ECO:0007669"/>
    <property type="project" value="TreeGrafter"/>
</dbReference>
<evidence type="ECO:0000256" key="11">
    <source>
        <dbReference type="ARBA" id="ARBA00023136"/>
    </source>
</evidence>
<evidence type="ECO:0000256" key="16">
    <source>
        <dbReference type="ARBA" id="ARBA00029768"/>
    </source>
</evidence>
<dbReference type="EMBL" id="JAGFMF010011083">
    <property type="protein sequence ID" value="KAG8524949.1"/>
    <property type="molecule type" value="Genomic_DNA"/>
</dbReference>
<comment type="function">
    <text evidence="19">Involved in actively transporting phosphate into cells via Na(+) cotransport.</text>
</comment>
<dbReference type="GO" id="GO:0030643">
    <property type="term" value="P:intracellular phosphate ion homeostasis"/>
    <property type="evidence" value="ECO:0007669"/>
    <property type="project" value="TreeGrafter"/>
</dbReference>
<dbReference type="GO" id="GO:0016324">
    <property type="term" value="C:apical plasma membrane"/>
    <property type="evidence" value="ECO:0007669"/>
    <property type="project" value="UniProtKB-SubCell"/>
</dbReference>
<keyword evidence="9" id="KW-0915">Sodium</keyword>
<comment type="subcellular location">
    <subcellularLocation>
        <location evidence="1">Apical cell membrane</location>
        <topology evidence="1">Multi-pass membrane protein</topology>
    </subcellularLocation>
</comment>
<evidence type="ECO:0000256" key="6">
    <source>
        <dbReference type="ARBA" id="ARBA00022692"/>
    </source>
</evidence>
<evidence type="ECO:0000256" key="20">
    <source>
        <dbReference type="SAM" id="MobiDB-lite"/>
    </source>
</evidence>
<evidence type="ECO:0000313" key="22">
    <source>
        <dbReference type="EMBL" id="KAG8524949.1"/>
    </source>
</evidence>
<feature type="transmembrane region" description="Helical" evidence="21">
    <location>
        <begin position="329"/>
        <end position="353"/>
    </location>
</feature>
<evidence type="ECO:0000256" key="13">
    <source>
        <dbReference type="ARBA" id="ARBA00023180"/>
    </source>
</evidence>
<dbReference type="AlphaFoldDB" id="A0A8J6DYF0"/>
<evidence type="ECO:0000256" key="17">
    <source>
        <dbReference type="ARBA" id="ARBA00031843"/>
    </source>
</evidence>
<evidence type="ECO:0000256" key="15">
    <source>
        <dbReference type="ARBA" id="ARBA00029612"/>
    </source>
</evidence>
<dbReference type="GO" id="GO:0044341">
    <property type="term" value="P:sodium-dependent phosphate transport"/>
    <property type="evidence" value="ECO:0007669"/>
    <property type="project" value="InterPro"/>
</dbReference>
<keyword evidence="7" id="KW-0769">Symport</keyword>
<evidence type="ECO:0000256" key="12">
    <source>
        <dbReference type="ARBA" id="ARBA00023157"/>
    </source>
</evidence>
<evidence type="ECO:0000256" key="18">
    <source>
        <dbReference type="ARBA" id="ARBA00034042"/>
    </source>
</evidence>
<keyword evidence="5" id="KW-1003">Cell membrane</keyword>
<evidence type="ECO:0000256" key="9">
    <source>
        <dbReference type="ARBA" id="ARBA00023053"/>
    </source>
</evidence>
<feature type="transmembrane region" description="Helical" evidence="21">
    <location>
        <begin position="441"/>
        <end position="463"/>
    </location>
</feature>
<name>A0A8J6DYF0_GALPY</name>
<dbReference type="Proteomes" id="UP000700334">
    <property type="component" value="Unassembled WGS sequence"/>
</dbReference>
<feature type="transmembrane region" description="Helical" evidence="21">
    <location>
        <begin position="399"/>
        <end position="421"/>
    </location>
</feature>
<keyword evidence="12" id="KW-1015">Disulfide bond</keyword>
<evidence type="ECO:0000256" key="4">
    <source>
        <dbReference type="ARBA" id="ARBA00022448"/>
    </source>
</evidence>
<evidence type="ECO:0000256" key="19">
    <source>
        <dbReference type="ARBA" id="ARBA00034091"/>
    </source>
</evidence>
<comment type="catalytic activity">
    <reaction evidence="18">
        <text>3 Na(+)(out) + phosphate(out) = 3 Na(+)(in) + phosphate(in)</text>
        <dbReference type="Rhea" id="RHEA:71255"/>
        <dbReference type="ChEBI" id="CHEBI:29101"/>
        <dbReference type="ChEBI" id="CHEBI:43474"/>
    </reaction>
    <physiologicalReaction direction="left-to-right" evidence="18">
        <dbReference type="Rhea" id="RHEA:71256"/>
    </physiologicalReaction>
</comment>